<evidence type="ECO:0000313" key="2">
    <source>
        <dbReference type="Proteomes" id="UP000789831"/>
    </source>
</evidence>
<comment type="caution">
    <text evidence="1">The sequence shown here is derived from an EMBL/GenBank/DDBJ whole genome shotgun (WGS) entry which is preliminary data.</text>
</comment>
<organism evidence="1 2">
    <name type="scientific">Ambispora gerdemannii</name>
    <dbReference type="NCBI Taxonomy" id="144530"/>
    <lineage>
        <taxon>Eukaryota</taxon>
        <taxon>Fungi</taxon>
        <taxon>Fungi incertae sedis</taxon>
        <taxon>Mucoromycota</taxon>
        <taxon>Glomeromycotina</taxon>
        <taxon>Glomeromycetes</taxon>
        <taxon>Archaeosporales</taxon>
        <taxon>Ambisporaceae</taxon>
        <taxon>Ambispora</taxon>
    </lineage>
</organism>
<sequence>MDALLPQRFTVPGKGALPLKWMDALPQRFTASSKGVLPRNGWMHYRKGRGGYTTTEVIARVKECYHESGYTTTTEITVPEEETSKKRKLKKQLAKNLSLSVNSTSKKEVWIYYHK</sequence>
<gene>
    <name evidence="1" type="ORF">AGERDE_LOCUS10507</name>
</gene>
<name>A0A9N9DCG9_9GLOM</name>
<dbReference type="EMBL" id="CAJVPL010003320">
    <property type="protein sequence ID" value="CAG8630545.1"/>
    <property type="molecule type" value="Genomic_DNA"/>
</dbReference>
<accession>A0A9N9DCG9</accession>
<protein>
    <submittedName>
        <fullName evidence="1">10210_t:CDS:1</fullName>
    </submittedName>
</protein>
<reference evidence="1" key="1">
    <citation type="submission" date="2021-06" db="EMBL/GenBank/DDBJ databases">
        <authorList>
            <person name="Kallberg Y."/>
            <person name="Tangrot J."/>
            <person name="Rosling A."/>
        </authorList>
    </citation>
    <scope>NUCLEOTIDE SEQUENCE</scope>
    <source>
        <strain evidence="1">MT106</strain>
    </source>
</reference>
<feature type="non-terminal residue" evidence="1">
    <location>
        <position position="115"/>
    </location>
</feature>
<dbReference type="AlphaFoldDB" id="A0A9N9DCG9"/>
<evidence type="ECO:0000313" key="1">
    <source>
        <dbReference type="EMBL" id="CAG8630545.1"/>
    </source>
</evidence>
<proteinExistence type="predicted"/>
<keyword evidence="2" id="KW-1185">Reference proteome</keyword>
<dbReference type="Proteomes" id="UP000789831">
    <property type="component" value="Unassembled WGS sequence"/>
</dbReference>